<keyword evidence="6" id="KW-1185">Reference proteome</keyword>
<evidence type="ECO:0000313" key="5">
    <source>
        <dbReference type="EMBL" id="MCF1600146.1"/>
    </source>
</evidence>
<dbReference type="FunFam" id="3.50.50.60:FF:000156">
    <property type="entry name" value="Salicylate hydroxylase, putative"/>
    <property type="match status" value="1"/>
</dbReference>
<dbReference type="AlphaFoldDB" id="A0A9X1TPZ3"/>
<dbReference type="PANTHER" id="PTHR13789">
    <property type="entry name" value="MONOOXYGENASE"/>
    <property type="match status" value="1"/>
</dbReference>
<dbReference type="Pfam" id="PF01494">
    <property type="entry name" value="FAD_binding_3"/>
    <property type="match status" value="1"/>
</dbReference>
<evidence type="ECO:0000256" key="1">
    <source>
        <dbReference type="ARBA" id="ARBA00023002"/>
    </source>
</evidence>
<feature type="domain" description="FAD-binding" evidence="4">
    <location>
        <begin position="5"/>
        <end position="342"/>
    </location>
</feature>
<dbReference type="PRINTS" id="PR00420">
    <property type="entry name" value="RNGMNOXGNASE"/>
</dbReference>
<keyword evidence="2" id="KW-0503">Monooxygenase</keyword>
<dbReference type="NCBIfam" id="NF005313">
    <property type="entry name" value="PRK06847.1"/>
    <property type="match status" value="1"/>
</dbReference>
<feature type="compositionally biased region" description="Pro residues" evidence="3">
    <location>
        <begin position="376"/>
        <end position="391"/>
    </location>
</feature>
<dbReference type="EMBL" id="JAKEIP010000427">
    <property type="protein sequence ID" value="MCF1600146.1"/>
    <property type="molecule type" value="Genomic_DNA"/>
</dbReference>
<evidence type="ECO:0000256" key="3">
    <source>
        <dbReference type="SAM" id="MobiDB-lite"/>
    </source>
</evidence>
<evidence type="ECO:0000256" key="2">
    <source>
        <dbReference type="ARBA" id="ARBA00023033"/>
    </source>
</evidence>
<dbReference type="Gene3D" id="3.50.50.60">
    <property type="entry name" value="FAD/NAD(P)-binding domain"/>
    <property type="match status" value="1"/>
</dbReference>
<feature type="compositionally biased region" description="Pro residues" evidence="3">
    <location>
        <begin position="399"/>
        <end position="410"/>
    </location>
</feature>
<name>A0A9X1TPZ3_STRM4</name>
<evidence type="ECO:0000313" key="6">
    <source>
        <dbReference type="Proteomes" id="UP001139384"/>
    </source>
</evidence>
<dbReference type="InterPro" id="IPR002938">
    <property type="entry name" value="FAD-bd"/>
</dbReference>
<evidence type="ECO:0000259" key="4">
    <source>
        <dbReference type="Pfam" id="PF01494"/>
    </source>
</evidence>
<keyword evidence="1" id="KW-0560">Oxidoreductase</keyword>
<dbReference type="Proteomes" id="UP001139384">
    <property type="component" value="Unassembled WGS sequence"/>
</dbReference>
<comment type="caution">
    <text evidence="5">The sequence shown here is derived from an EMBL/GenBank/DDBJ whole genome shotgun (WGS) entry which is preliminary data.</text>
</comment>
<dbReference type="GO" id="GO:0004497">
    <property type="term" value="F:monooxygenase activity"/>
    <property type="evidence" value="ECO:0007669"/>
    <property type="project" value="UniProtKB-KW"/>
</dbReference>
<dbReference type="GO" id="GO:0071949">
    <property type="term" value="F:FAD binding"/>
    <property type="evidence" value="ECO:0007669"/>
    <property type="project" value="InterPro"/>
</dbReference>
<gene>
    <name evidence="5" type="ORF">L0P92_42370</name>
</gene>
<dbReference type="RefSeq" id="WP_234768471.1">
    <property type="nucleotide sequence ID" value="NZ_JAKEIP010000427.1"/>
</dbReference>
<dbReference type="InterPro" id="IPR050493">
    <property type="entry name" value="FAD-dep_Monooxygenase_BioMet"/>
</dbReference>
<dbReference type="InterPro" id="IPR036188">
    <property type="entry name" value="FAD/NAD-bd_sf"/>
</dbReference>
<protein>
    <submittedName>
        <fullName evidence="5">FAD-dependent oxidoreductase</fullName>
    </submittedName>
</protein>
<feature type="region of interest" description="Disordered" evidence="3">
    <location>
        <begin position="352"/>
        <end position="410"/>
    </location>
</feature>
<feature type="non-terminal residue" evidence="5">
    <location>
        <position position="410"/>
    </location>
</feature>
<dbReference type="PANTHER" id="PTHR13789:SF309">
    <property type="entry name" value="PUTATIVE (AFU_ORTHOLOGUE AFUA_6G14510)-RELATED"/>
    <property type="match status" value="1"/>
</dbReference>
<accession>A0A9X1TPZ3</accession>
<sequence length="410" mass="43760">MERKRVLVIGGGTSGNAMTVLLRRAGIDVDLVEVKEDWNVRGSGITLQGNALRVLREIGVWDEVREHGFGFDALGLTTPDGTVLHVGDVLRTGGDDLPATLGMQRPVLQRILIDLVRASGANVRLGTTAEILTEDDTSATVRFSDGTESRYDLVVAADGLHSATRAAMGIDVKPEPTGMAIWRVPAPRPAGVECSVLSHGGPCYIAGYTPTSKDTIYAYLVEAGRDRATIPPESYAREMRRLAEGYGGAWDEIRDSITDPAQVNYTWFDRMLVEGSWHRGRVVLVGDAAHCCPPTLAQGAAMALEDAWVLSQLLTSGSAWDEELLTHYYERRIDRVRMVVEASVQIGQWQLDGVPGDVPGLLDATMPGGKELAGGRPPPPPPRGGPPPPPRGGGGGGRPPAPHPRGGGPP</sequence>
<organism evidence="5 6">
    <name type="scientific">Streptomyces muensis</name>
    <dbReference type="NCBI Taxonomy" id="1077944"/>
    <lineage>
        <taxon>Bacteria</taxon>
        <taxon>Bacillati</taxon>
        <taxon>Actinomycetota</taxon>
        <taxon>Actinomycetes</taxon>
        <taxon>Kitasatosporales</taxon>
        <taxon>Streptomycetaceae</taxon>
        <taxon>Streptomyces</taxon>
    </lineage>
</organism>
<proteinExistence type="predicted"/>
<dbReference type="SUPFAM" id="SSF51905">
    <property type="entry name" value="FAD/NAD(P)-binding domain"/>
    <property type="match status" value="1"/>
</dbReference>
<reference evidence="5" key="1">
    <citation type="submission" date="2022-01" db="EMBL/GenBank/DDBJ databases">
        <title>Draft Genome Sequences of Seven Type Strains of the Genus Streptomyces.</title>
        <authorList>
            <person name="Aziz S."/>
            <person name="Coretto E."/>
            <person name="Chronakova A."/>
            <person name="Sproer C."/>
            <person name="Huber K."/>
            <person name="Nouioui I."/>
            <person name="Gross H."/>
        </authorList>
    </citation>
    <scope>NUCLEOTIDE SEQUENCE</scope>
    <source>
        <strain evidence="5">DSM 103493</strain>
    </source>
</reference>